<feature type="coiled-coil region" evidence="1">
    <location>
        <begin position="56"/>
        <end position="100"/>
    </location>
</feature>
<evidence type="ECO:0000313" key="2">
    <source>
        <dbReference type="EMBL" id="CAD8181775.1"/>
    </source>
</evidence>
<gene>
    <name evidence="2" type="ORF">POCTA_138.1.T0770216</name>
</gene>
<dbReference type="Proteomes" id="UP000683925">
    <property type="component" value="Unassembled WGS sequence"/>
</dbReference>
<accession>A0A8S1W0I6</accession>
<protein>
    <submittedName>
        <fullName evidence="2">Uncharacterized protein</fullName>
    </submittedName>
</protein>
<dbReference type="AlphaFoldDB" id="A0A8S1W0I6"/>
<evidence type="ECO:0000256" key="1">
    <source>
        <dbReference type="SAM" id="Coils"/>
    </source>
</evidence>
<sequence>MAFFELDCSFLIQQSQHHPHQFHNRSTIHSKDSIQQDLQSLLQFKYNGILKSGDRIKDVTKSLQKILDQSNQLKEKFEQSQKLQQKLRDIEDDLQSYFKLKENFIEMIQDYQSSLAQHYEMRKSVKDIKLDNLPKESTQKLLQEYVSLTKQLEDYVTFENDLKDLKKIEERFEILESEEDYLKYYLTINNKEPNQVNQSTTQLLSQFVQMLGQSISYLKSHQDCPIIVSHQDKNNMTEEVLMQYKYAIIFKTYDTISALIIIDKEKSEAQVICTSQNRVQNKQYLENYKNYIANIKINYTLLKQEVILESIYAKIIEKLVQFNIITQIGNLTFQEMQEAIKNIILYQQDLEQLDSFLFLDTMQIELN</sequence>
<evidence type="ECO:0000313" key="3">
    <source>
        <dbReference type="Proteomes" id="UP000683925"/>
    </source>
</evidence>
<organism evidence="2 3">
    <name type="scientific">Paramecium octaurelia</name>
    <dbReference type="NCBI Taxonomy" id="43137"/>
    <lineage>
        <taxon>Eukaryota</taxon>
        <taxon>Sar</taxon>
        <taxon>Alveolata</taxon>
        <taxon>Ciliophora</taxon>
        <taxon>Intramacronucleata</taxon>
        <taxon>Oligohymenophorea</taxon>
        <taxon>Peniculida</taxon>
        <taxon>Parameciidae</taxon>
        <taxon>Paramecium</taxon>
    </lineage>
</organism>
<name>A0A8S1W0I6_PAROT</name>
<keyword evidence="3" id="KW-1185">Reference proteome</keyword>
<dbReference type="OrthoDB" id="308445at2759"/>
<dbReference type="OMA" id="IILYQQD"/>
<dbReference type="EMBL" id="CAJJDP010000076">
    <property type="protein sequence ID" value="CAD8181775.1"/>
    <property type="molecule type" value="Genomic_DNA"/>
</dbReference>
<reference evidence="2" key="1">
    <citation type="submission" date="2021-01" db="EMBL/GenBank/DDBJ databases">
        <authorList>
            <consortium name="Genoscope - CEA"/>
            <person name="William W."/>
        </authorList>
    </citation>
    <scope>NUCLEOTIDE SEQUENCE</scope>
</reference>
<keyword evidence="1" id="KW-0175">Coiled coil</keyword>
<comment type="caution">
    <text evidence="2">The sequence shown here is derived from an EMBL/GenBank/DDBJ whole genome shotgun (WGS) entry which is preliminary data.</text>
</comment>
<proteinExistence type="predicted"/>